<dbReference type="PROSITE" id="PS51318">
    <property type="entry name" value="TAT"/>
    <property type="match status" value="1"/>
</dbReference>
<dbReference type="InterPro" id="IPR006311">
    <property type="entry name" value="TAT_signal"/>
</dbReference>
<organism evidence="1 2">
    <name type="scientific">Branchiibius cervicis</name>
    <dbReference type="NCBI Taxonomy" id="908252"/>
    <lineage>
        <taxon>Bacteria</taxon>
        <taxon>Bacillati</taxon>
        <taxon>Actinomycetota</taxon>
        <taxon>Actinomycetes</taxon>
        <taxon>Micrococcales</taxon>
        <taxon>Dermacoccaceae</taxon>
        <taxon>Branchiibius</taxon>
    </lineage>
</organism>
<gene>
    <name evidence="1" type="ORF">ACFQBT_13970</name>
</gene>
<evidence type="ECO:0000313" key="1">
    <source>
        <dbReference type="EMBL" id="MFC6714858.1"/>
    </source>
</evidence>
<sequence length="180" mass="18636">MVDDDVPQHGSGVRPISRRTLAKGAAWTTPVLVAGSVVPAQAASAPATPCQCLVGYSRGSDWTRTDNTYTFDMNVLNSNCGLLSLFFSVVNADDPTAAYSVTYTDSTAATVNGSTAGNLLAIGTITGTLTVPAGKTVSRFCVAIDVSYRFILSSTVRTCTLQLCWGLTNPTASSGSLVVG</sequence>
<name>A0ABW2AW42_9MICO</name>
<protein>
    <recommendedName>
        <fullName evidence="3">Tat pathway signal sequence domain protein</fullName>
    </recommendedName>
</protein>
<accession>A0ABW2AW42</accession>
<keyword evidence="2" id="KW-1185">Reference proteome</keyword>
<dbReference type="EMBL" id="JBHSWJ010000002">
    <property type="protein sequence ID" value="MFC6714858.1"/>
    <property type="molecule type" value="Genomic_DNA"/>
</dbReference>
<evidence type="ECO:0000313" key="2">
    <source>
        <dbReference type="Proteomes" id="UP001596356"/>
    </source>
</evidence>
<proteinExistence type="predicted"/>
<comment type="caution">
    <text evidence="1">The sequence shown here is derived from an EMBL/GenBank/DDBJ whole genome shotgun (WGS) entry which is preliminary data.</text>
</comment>
<dbReference type="Proteomes" id="UP001596356">
    <property type="component" value="Unassembled WGS sequence"/>
</dbReference>
<dbReference type="RefSeq" id="WP_377823549.1">
    <property type="nucleotide sequence ID" value="NZ_JBHSWJ010000002.1"/>
</dbReference>
<evidence type="ECO:0008006" key="3">
    <source>
        <dbReference type="Google" id="ProtNLM"/>
    </source>
</evidence>
<reference evidence="2" key="1">
    <citation type="journal article" date="2019" name="Int. J. Syst. Evol. Microbiol.">
        <title>The Global Catalogue of Microorganisms (GCM) 10K type strain sequencing project: providing services to taxonomists for standard genome sequencing and annotation.</title>
        <authorList>
            <consortium name="The Broad Institute Genomics Platform"/>
            <consortium name="The Broad Institute Genome Sequencing Center for Infectious Disease"/>
            <person name="Wu L."/>
            <person name="Ma J."/>
        </authorList>
    </citation>
    <scope>NUCLEOTIDE SEQUENCE [LARGE SCALE GENOMIC DNA]</scope>
    <source>
        <strain evidence="2">NBRC 106593</strain>
    </source>
</reference>